<dbReference type="Gene3D" id="6.10.140.2220">
    <property type="match status" value="1"/>
</dbReference>
<dbReference type="SUPFAM" id="SSF144232">
    <property type="entry name" value="HIT/MYND zinc finger-like"/>
    <property type="match status" value="1"/>
</dbReference>
<proteinExistence type="predicted"/>
<evidence type="ECO:0000256" key="2">
    <source>
        <dbReference type="ARBA" id="ARBA00022771"/>
    </source>
</evidence>
<evidence type="ECO:0000313" key="6">
    <source>
        <dbReference type="EMBL" id="CAD9608264.1"/>
    </source>
</evidence>
<dbReference type="GO" id="GO:0008270">
    <property type="term" value="F:zinc ion binding"/>
    <property type="evidence" value="ECO:0007669"/>
    <property type="project" value="UniProtKB-KW"/>
</dbReference>
<reference evidence="6" key="1">
    <citation type="submission" date="2021-01" db="EMBL/GenBank/DDBJ databases">
        <authorList>
            <person name="Corre E."/>
            <person name="Pelletier E."/>
            <person name="Niang G."/>
            <person name="Scheremetjew M."/>
            <person name="Finn R."/>
            <person name="Kale V."/>
            <person name="Holt S."/>
            <person name="Cochrane G."/>
            <person name="Meng A."/>
            <person name="Brown T."/>
            <person name="Cohen L."/>
        </authorList>
    </citation>
    <scope>NUCLEOTIDE SEQUENCE</scope>
    <source>
        <strain evidence="6">B650</strain>
    </source>
</reference>
<evidence type="ECO:0000259" key="5">
    <source>
        <dbReference type="PROSITE" id="PS50865"/>
    </source>
</evidence>
<dbReference type="InterPro" id="IPR002893">
    <property type="entry name" value="Znf_MYND"/>
</dbReference>
<evidence type="ECO:0000256" key="1">
    <source>
        <dbReference type="ARBA" id="ARBA00022723"/>
    </source>
</evidence>
<dbReference type="Pfam" id="PF01753">
    <property type="entry name" value="zf-MYND"/>
    <property type="match status" value="1"/>
</dbReference>
<dbReference type="PROSITE" id="PS01360">
    <property type="entry name" value="ZF_MYND_1"/>
    <property type="match status" value="1"/>
</dbReference>
<keyword evidence="3" id="KW-0862">Zinc</keyword>
<accession>A0A7S2PP26</accession>
<dbReference type="EMBL" id="HBGY01030635">
    <property type="protein sequence ID" value="CAD9608264.1"/>
    <property type="molecule type" value="Transcribed_RNA"/>
</dbReference>
<dbReference type="PROSITE" id="PS50865">
    <property type="entry name" value="ZF_MYND_2"/>
    <property type="match status" value="1"/>
</dbReference>
<dbReference type="AlphaFoldDB" id="A0A7S2PP26"/>
<feature type="domain" description="MYND-type" evidence="5">
    <location>
        <begin position="54"/>
        <end position="91"/>
    </location>
</feature>
<name>A0A7S2PP26_9STRA</name>
<organism evidence="6">
    <name type="scientific">Leptocylindrus danicus</name>
    <dbReference type="NCBI Taxonomy" id="163516"/>
    <lineage>
        <taxon>Eukaryota</taxon>
        <taxon>Sar</taxon>
        <taxon>Stramenopiles</taxon>
        <taxon>Ochrophyta</taxon>
        <taxon>Bacillariophyta</taxon>
        <taxon>Coscinodiscophyceae</taxon>
        <taxon>Chaetocerotophycidae</taxon>
        <taxon>Leptocylindrales</taxon>
        <taxon>Leptocylindraceae</taxon>
        <taxon>Leptocylindrus</taxon>
    </lineage>
</organism>
<keyword evidence="1" id="KW-0479">Metal-binding</keyword>
<sequence>MSGADDINSMENFERFVKKTLEDFKKSQAGGGTDVLNDPEDIDNVFVFEPPNTCELCEETTTSLCSICKCRTYCCRDHQKQDWIAGHKAECKLLAEVQNVKQAPVLGYDDVPGYTFGMTDCPSEGSNPSCNIPICPDGRIRAIWVMERFEAHGNESNRWVPLAYHFLTSEKPSRQEIALVISSSMIRPAYDTMVGGPRRPALARVDYETVSDKKMAADVATVLKRLGSRVRKLEAVSTPAPNIRNTWNDMWFRVQFNLSMEGIDDFDLSLIKHEKQRLKPILPNGMAFFASLASAAVTAEEPDYDTSTEKLVSNRLEKTVLRKPFMEKSDGERKTTWIVGCKDSVIYVYNDNKELIHHAKVKLQKYRLTPRPEVVRKVLYDAVMKVGSRPISLMVGQPSICSHQDVRLYEKALNHKCAKERFIMTINRNLEVEFFPRLIPLWRQTGEINE</sequence>
<evidence type="ECO:0000256" key="3">
    <source>
        <dbReference type="ARBA" id="ARBA00022833"/>
    </source>
</evidence>
<keyword evidence="2 4" id="KW-0863">Zinc-finger</keyword>
<evidence type="ECO:0000256" key="4">
    <source>
        <dbReference type="PROSITE-ProRule" id="PRU00134"/>
    </source>
</evidence>
<gene>
    <name evidence="6" type="ORF">LDAN0321_LOCUS19057</name>
</gene>
<protein>
    <recommendedName>
        <fullName evidence="5">MYND-type domain-containing protein</fullName>
    </recommendedName>
</protein>